<reference evidence="3" key="1">
    <citation type="submission" date="2016-01" db="EMBL/GenBank/DDBJ databases">
        <authorList>
            <person name="Mitreva M."/>
            <person name="Pepin K.H."/>
            <person name="Mihindukulasuriya K.A."/>
            <person name="Fulton R."/>
            <person name="Fronick C."/>
            <person name="O'Laughlin M."/>
            <person name="Miner T."/>
            <person name="Herter B."/>
            <person name="Rosa B.A."/>
            <person name="Cordes M."/>
            <person name="Tomlinson C."/>
            <person name="Wollam A."/>
            <person name="Palsikar V.B."/>
            <person name="Mardis E.R."/>
            <person name="Wilson R.K."/>
        </authorList>
    </citation>
    <scope>NUCLEOTIDE SEQUENCE [LARGE SCALE GENOMIC DNA]</scope>
    <source>
        <strain evidence="3">KA00182</strain>
    </source>
</reference>
<keyword evidence="3" id="KW-1185">Reference proteome</keyword>
<protein>
    <submittedName>
        <fullName evidence="2">Uncharacterized protein</fullName>
    </submittedName>
</protein>
<dbReference type="Proteomes" id="UP000070160">
    <property type="component" value="Unassembled WGS sequence"/>
</dbReference>
<comment type="caution">
    <text evidence="2">The sequence shown here is derived from an EMBL/GenBank/DDBJ whole genome shotgun (WGS) entry which is preliminary data.</text>
</comment>
<evidence type="ECO:0000256" key="1">
    <source>
        <dbReference type="SAM" id="MobiDB-lite"/>
    </source>
</evidence>
<sequence length="51" mass="5889">MIIRDNSTKNGDTHKHMKGKNKGETVQIDLGRPMTEEEKKIMEQLQEGIHL</sequence>
<dbReference type="RefSeq" id="WP_180977858.1">
    <property type="nucleotide sequence ID" value="NZ_KQ960925.1"/>
</dbReference>
<feature type="region of interest" description="Disordered" evidence="1">
    <location>
        <begin position="1"/>
        <end position="26"/>
    </location>
</feature>
<gene>
    <name evidence="2" type="ORF">HMPREF3182_00114</name>
</gene>
<accession>A0A134CLV5</accession>
<dbReference type="EMBL" id="LSDT01000002">
    <property type="protein sequence ID" value="KXB93196.1"/>
    <property type="molecule type" value="Genomic_DNA"/>
</dbReference>
<organism evidence="2 3">
    <name type="scientific">Megasphaera hutchinsoni</name>
    <dbReference type="NCBI Taxonomy" id="1588748"/>
    <lineage>
        <taxon>Bacteria</taxon>
        <taxon>Bacillati</taxon>
        <taxon>Bacillota</taxon>
        <taxon>Negativicutes</taxon>
        <taxon>Veillonellales</taxon>
        <taxon>Veillonellaceae</taxon>
        <taxon>Megasphaera</taxon>
    </lineage>
</organism>
<evidence type="ECO:0000313" key="2">
    <source>
        <dbReference type="EMBL" id="KXB93196.1"/>
    </source>
</evidence>
<dbReference type="STRING" id="1588748.HMPREF3182_00114"/>
<evidence type="ECO:0000313" key="3">
    <source>
        <dbReference type="Proteomes" id="UP000070160"/>
    </source>
</evidence>
<name>A0A134CLV5_9FIRM</name>
<dbReference type="PATRIC" id="fig|1588748.3.peg.110"/>
<proteinExistence type="predicted"/>
<dbReference type="AlphaFoldDB" id="A0A134CLV5"/>